<proteinExistence type="predicted"/>
<protein>
    <submittedName>
        <fullName evidence="1">Uncharacterized protein</fullName>
    </submittedName>
</protein>
<evidence type="ECO:0000313" key="1">
    <source>
        <dbReference type="EMBL" id="MFC3098753.1"/>
    </source>
</evidence>
<dbReference type="Proteomes" id="UP001595456">
    <property type="component" value="Unassembled WGS sequence"/>
</dbReference>
<evidence type="ECO:0000313" key="2">
    <source>
        <dbReference type="Proteomes" id="UP001595456"/>
    </source>
</evidence>
<organism evidence="1 2">
    <name type="scientific">Alteraurantiacibacter palmitatis</name>
    <dbReference type="NCBI Taxonomy" id="2054628"/>
    <lineage>
        <taxon>Bacteria</taxon>
        <taxon>Pseudomonadati</taxon>
        <taxon>Pseudomonadota</taxon>
        <taxon>Alphaproteobacteria</taxon>
        <taxon>Sphingomonadales</taxon>
        <taxon>Erythrobacteraceae</taxon>
        <taxon>Alteraurantiacibacter</taxon>
    </lineage>
</organism>
<sequence length="75" mass="8548">MADMSRKGVAQAEKGTKTAEYCDFHAAIAMRHCRNFQSHPGQMCDDTQYHLKGMKYKIKNIATKKPESGKYHTIL</sequence>
<keyword evidence="2" id="KW-1185">Reference proteome</keyword>
<accession>A0ABV7E7X8</accession>
<dbReference type="EMBL" id="JBHRST010000020">
    <property type="protein sequence ID" value="MFC3098753.1"/>
    <property type="molecule type" value="Genomic_DNA"/>
</dbReference>
<reference evidence="2" key="1">
    <citation type="journal article" date="2019" name="Int. J. Syst. Evol. Microbiol.">
        <title>The Global Catalogue of Microorganisms (GCM) 10K type strain sequencing project: providing services to taxonomists for standard genome sequencing and annotation.</title>
        <authorList>
            <consortium name="The Broad Institute Genomics Platform"/>
            <consortium name="The Broad Institute Genome Sequencing Center for Infectious Disease"/>
            <person name="Wu L."/>
            <person name="Ma J."/>
        </authorList>
    </citation>
    <scope>NUCLEOTIDE SEQUENCE [LARGE SCALE GENOMIC DNA]</scope>
    <source>
        <strain evidence="2">KCTC 52607</strain>
    </source>
</reference>
<name>A0ABV7E7X8_9SPHN</name>
<gene>
    <name evidence="1" type="ORF">ACFODU_13235</name>
</gene>
<comment type="caution">
    <text evidence="1">The sequence shown here is derived from an EMBL/GenBank/DDBJ whole genome shotgun (WGS) entry which is preliminary data.</text>
</comment>
<dbReference type="RefSeq" id="WP_336926480.1">
    <property type="nucleotide sequence ID" value="NZ_JBANRO010000007.1"/>
</dbReference>